<evidence type="ECO:0000256" key="1">
    <source>
        <dbReference type="SAM" id="MobiDB-lite"/>
    </source>
</evidence>
<dbReference type="AlphaFoldDB" id="A0AAD6ALI0"/>
<keyword evidence="4" id="KW-1185">Reference proteome</keyword>
<evidence type="ECO:0000313" key="3">
    <source>
        <dbReference type="EMBL" id="KAJ4926440.1"/>
    </source>
</evidence>
<evidence type="ECO:0000259" key="2">
    <source>
        <dbReference type="Pfam" id="PF01429"/>
    </source>
</evidence>
<reference evidence="3" key="1">
    <citation type="submission" date="2022-11" db="EMBL/GenBank/DDBJ databases">
        <title>Chromosome-level genome of Pogonophryne albipinna.</title>
        <authorList>
            <person name="Jo E."/>
        </authorList>
    </citation>
    <scope>NUCLEOTIDE SEQUENCE</scope>
    <source>
        <strain evidence="3">SGF0006</strain>
        <tissue evidence="3">Muscle</tissue>
    </source>
</reference>
<dbReference type="Pfam" id="PF01429">
    <property type="entry name" value="MBD"/>
    <property type="match status" value="1"/>
</dbReference>
<dbReference type="Gene3D" id="3.30.890.10">
    <property type="entry name" value="Methyl-cpg-binding Protein 2, Chain A"/>
    <property type="match status" value="1"/>
</dbReference>
<feature type="compositionally biased region" description="Polar residues" evidence="1">
    <location>
        <begin position="43"/>
        <end position="52"/>
    </location>
</feature>
<proteinExistence type="predicted"/>
<feature type="region of interest" description="Disordered" evidence="1">
    <location>
        <begin position="35"/>
        <end position="56"/>
    </location>
</feature>
<protein>
    <recommendedName>
        <fullName evidence="2">MBD domain-containing protein</fullName>
    </recommendedName>
</protein>
<dbReference type="InterPro" id="IPR001739">
    <property type="entry name" value="Methyl_CpG_DNA-bd"/>
</dbReference>
<feature type="region of interest" description="Disordered" evidence="1">
    <location>
        <begin position="79"/>
        <end position="122"/>
    </location>
</feature>
<feature type="domain" description="MBD" evidence="2">
    <location>
        <begin position="194"/>
        <end position="226"/>
    </location>
</feature>
<comment type="caution">
    <text evidence="3">The sequence shown here is derived from an EMBL/GenBank/DDBJ whole genome shotgun (WGS) entry which is preliminary data.</text>
</comment>
<dbReference type="EMBL" id="JAPTMU010000020">
    <property type="protein sequence ID" value="KAJ4926440.1"/>
    <property type="molecule type" value="Genomic_DNA"/>
</dbReference>
<dbReference type="GO" id="GO:0003677">
    <property type="term" value="F:DNA binding"/>
    <property type="evidence" value="ECO:0007669"/>
    <property type="project" value="InterPro"/>
</dbReference>
<gene>
    <name evidence="3" type="ORF">JOQ06_008614</name>
</gene>
<dbReference type="Proteomes" id="UP001219934">
    <property type="component" value="Unassembled WGS sequence"/>
</dbReference>
<organism evidence="3 4">
    <name type="scientific">Pogonophryne albipinna</name>
    <dbReference type="NCBI Taxonomy" id="1090488"/>
    <lineage>
        <taxon>Eukaryota</taxon>
        <taxon>Metazoa</taxon>
        <taxon>Chordata</taxon>
        <taxon>Craniata</taxon>
        <taxon>Vertebrata</taxon>
        <taxon>Euteleostomi</taxon>
        <taxon>Actinopterygii</taxon>
        <taxon>Neopterygii</taxon>
        <taxon>Teleostei</taxon>
        <taxon>Neoteleostei</taxon>
        <taxon>Acanthomorphata</taxon>
        <taxon>Eupercaria</taxon>
        <taxon>Perciformes</taxon>
        <taxon>Notothenioidei</taxon>
        <taxon>Pogonophryne</taxon>
    </lineage>
</organism>
<evidence type="ECO:0000313" key="4">
    <source>
        <dbReference type="Proteomes" id="UP001219934"/>
    </source>
</evidence>
<sequence length="258" mass="29074">MDRLVRYKRYLVDDEAAIPGTTRKRWKKQHFTEDVGNGEAEASTASTAQHLTTGVGDRDAEADTYTALNDRDAQAAAYTASNDRDAEACTASNDRMNQPPVPSSPPEEPVEGRLQDSPTSDQIPSKEQWYMFYKSFDTVKDVLEVHYVCKICNLSMEESPDTVKCPVCDQDHHLGKHLAHRFEEKDLSIIKDVPSGKTFRSKPQLSRYLGNTVDLGCFDFRTGKMMPGKLQKNKQRLRNDPLSLAKGCIGVQCYHIIR</sequence>
<dbReference type="SUPFAM" id="SSF54171">
    <property type="entry name" value="DNA-binding domain"/>
    <property type="match status" value="1"/>
</dbReference>
<accession>A0AAD6ALI0</accession>
<name>A0AAD6ALI0_9TELE</name>
<dbReference type="InterPro" id="IPR016177">
    <property type="entry name" value="DNA-bd_dom_sf"/>
</dbReference>